<dbReference type="InterPro" id="IPR011611">
    <property type="entry name" value="PfkB_dom"/>
</dbReference>
<gene>
    <name evidence="11" type="ORF">ONB1V03_LOCUS23186</name>
</gene>
<evidence type="ECO:0000259" key="10">
    <source>
        <dbReference type="Pfam" id="PF00294"/>
    </source>
</evidence>
<dbReference type="PRINTS" id="PR00989">
    <property type="entry name" value="ADENOKINASE"/>
</dbReference>
<evidence type="ECO:0000256" key="5">
    <source>
        <dbReference type="ARBA" id="ARBA00022726"/>
    </source>
</evidence>
<dbReference type="GO" id="GO:0006166">
    <property type="term" value="P:purine ribonucleoside salvage"/>
    <property type="evidence" value="ECO:0007669"/>
    <property type="project" value="UniProtKB-KW"/>
</dbReference>
<dbReference type="PANTHER" id="PTHR45769:SF3">
    <property type="entry name" value="ADENOSINE KINASE"/>
    <property type="match status" value="1"/>
</dbReference>
<proteinExistence type="inferred from homology"/>
<dbReference type="GO" id="GO:0005524">
    <property type="term" value="F:ATP binding"/>
    <property type="evidence" value="ECO:0007669"/>
    <property type="project" value="UniProtKB-UniRule"/>
</dbReference>
<dbReference type="GO" id="GO:0006144">
    <property type="term" value="P:purine nucleobase metabolic process"/>
    <property type="evidence" value="ECO:0007669"/>
    <property type="project" value="TreeGrafter"/>
</dbReference>
<dbReference type="Pfam" id="PF00294">
    <property type="entry name" value="PfkB"/>
    <property type="match status" value="1"/>
</dbReference>
<dbReference type="GO" id="GO:0005634">
    <property type="term" value="C:nucleus"/>
    <property type="evidence" value="ECO:0007669"/>
    <property type="project" value="UniProtKB-SubCell"/>
</dbReference>
<dbReference type="SUPFAM" id="SSF53613">
    <property type="entry name" value="Ribokinase-like"/>
    <property type="match status" value="1"/>
</dbReference>
<name>A0A7R9R2W9_9ACAR</name>
<keyword evidence="9" id="KW-0460">Magnesium</keyword>
<evidence type="ECO:0000256" key="8">
    <source>
        <dbReference type="ARBA" id="ARBA00022840"/>
    </source>
</evidence>
<keyword evidence="7 9" id="KW-0418">Kinase</keyword>
<evidence type="ECO:0000256" key="1">
    <source>
        <dbReference type="ARBA" id="ARBA00004801"/>
    </source>
</evidence>
<dbReference type="InterPro" id="IPR029056">
    <property type="entry name" value="Ribokinase-like"/>
</dbReference>
<keyword evidence="6 9" id="KW-0547">Nucleotide-binding</keyword>
<dbReference type="OrthoDB" id="432447at2759"/>
<comment type="catalytic activity">
    <reaction evidence="9">
        <text>adenosine + ATP = AMP + ADP + H(+)</text>
        <dbReference type="Rhea" id="RHEA:20824"/>
        <dbReference type="ChEBI" id="CHEBI:15378"/>
        <dbReference type="ChEBI" id="CHEBI:16335"/>
        <dbReference type="ChEBI" id="CHEBI:30616"/>
        <dbReference type="ChEBI" id="CHEBI:456215"/>
        <dbReference type="ChEBI" id="CHEBI:456216"/>
        <dbReference type="EC" id="2.7.1.20"/>
    </reaction>
</comment>
<dbReference type="EC" id="2.7.1.20" evidence="3 9"/>
<reference evidence="11" key="1">
    <citation type="submission" date="2020-11" db="EMBL/GenBank/DDBJ databases">
        <authorList>
            <person name="Tran Van P."/>
        </authorList>
    </citation>
    <scope>NUCLEOTIDE SEQUENCE</scope>
</reference>
<comment type="similarity">
    <text evidence="2 9">Belongs to the carbohydrate kinase PfkB family.</text>
</comment>
<dbReference type="PANTHER" id="PTHR45769">
    <property type="entry name" value="ADENOSINE KINASE"/>
    <property type="match status" value="1"/>
</dbReference>
<evidence type="ECO:0000256" key="7">
    <source>
        <dbReference type="ARBA" id="ARBA00022777"/>
    </source>
</evidence>
<keyword evidence="9" id="KW-0539">Nucleus</keyword>
<evidence type="ECO:0000256" key="3">
    <source>
        <dbReference type="ARBA" id="ARBA00012119"/>
    </source>
</evidence>
<evidence type="ECO:0000313" key="11">
    <source>
        <dbReference type="EMBL" id="CAD7666985.1"/>
    </source>
</evidence>
<keyword evidence="5 9" id="KW-0660">Purine salvage</keyword>
<comment type="subcellular location">
    <subcellularLocation>
        <location evidence="9">Nucleus</location>
    </subcellularLocation>
</comment>
<keyword evidence="12" id="KW-1185">Reference proteome</keyword>
<keyword evidence="8 9" id="KW-0067">ATP-binding</keyword>
<feature type="domain" description="Carbohydrate kinase PfkB" evidence="10">
    <location>
        <begin position="5"/>
        <end position="139"/>
    </location>
</feature>
<dbReference type="GO" id="GO:0004001">
    <property type="term" value="F:adenosine kinase activity"/>
    <property type="evidence" value="ECO:0007669"/>
    <property type="project" value="UniProtKB-UniRule"/>
</dbReference>
<evidence type="ECO:0000313" key="12">
    <source>
        <dbReference type="Proteomes" id="UP000728032"/>
    </source>
</evidence>
<dbReference type="EMBL" id="CAJPVJ010056884">
    <property type="protein sequence ID" value="CAG2183766.1"/>
    <property type="molecule type" value="Genomic_DNA"/>
</dbReference>
<dbReference type="Gene3D" id="3.40.1190.20">
    <property type="match status" value="1"/>
</dbReference>
<protein>
    <recommendedName>
        <fullName evidence="3 9">Adenosine kinase</fullName>
        <shortName evidence="9">AK</shortName>
        <ecNumber evidence="3 9">2.7.1.20</ecNumber>
    </recommendedName>
    <alternativeName>
        <fullName evidence="9">Adenosine 5'-phosphotransferase</fullName>
    </alternativeName>
</protein>
<sequence length="140" mass="15699">ANTCRSLVAYLGASQKFDVQHLLDNYCYVEKARIFYTTGYHLAVSPESIMNLAQHAHSNPDKLFTMNLSAPYISQAFSKPLLEVYPFVDILFGNETEADAFAELNGWQTKDRKSIAKLAADMECRRKSGRTVVITQGKDA</sequence>
<dbReference type="GO" id="GO:0005829">
    <property type="term" value="C:cytosol"/>
    <property type="evidence" value="ECO:0007669"/>
    <property type="project" value="TreeGrafter"/>
</dbReference>
<dbReference type="AlphaFoldDB" id="A0A7R9R2W9"/>
<dbReference type="GO" id="GO:0044209">
    <property type="term" value="P:AMP salvage"/>
    <property type="evidence" value="ECO:0007669"/>
    <property type="project" value="UniProtKB-UniRule"/>
</dbReference>
<accession>A0A7R9R2W9</accession>
<dbReference type="UniPathway" id="UPA00588">
    <property type="reaction ID" value="UER00659"/>
</dbReference>
<keyword evidence="4 9" id="KW-0808">Transferase</keyword>
<comment type="cofactor">
    <cofactor evidence="9">
        <name>Mg(2+)</name>
        <dbReference type="ChEBI" id="CHEBI:18420"/>
    </cofactor>
    <text evidence="9">Binds 3 Mg(2+) ions per subunit.</text>
</comment>
<evidence type="ECO:0000256" key="9">
    <source>
        <dbReference type="RuleBase" id="RU368116"/>
    </source>
</evidence>
<evidence type="ECO:0000256" key="4">
    <source>
        <dbReference type="ARBA" id="ARBA00022679"/>
    </source>
</evidence>
<evidence type="ECO:0000256" key="6">
    <source>
        <dbReference type="ARBA" id="ARBA00022741"/>
    </source>
</evidence>
<feature type="non-terminal residue" evidence="11">
    <location>
        <position position="140"/>
    </location>
</feature>
<comment type="function">
    <text evidence="9">ATP dependent phosphorylation of adenosine and other related nucleoside analogs to monophosphate derivatives.</text>
</comment>
<dbReference type="InterPro" id="IPR001805">
    <property type="entry name" value="Adenokinase"/>
</dbReference>
<comment type="pathway">
    <text evidence="1 9">Purine metabolism; AMP biosynthesis via salvage pathway; AMP from adenosine: step 1/1.</text>
</comment>
<feature type="non-terminal residue" evidence="11">
    <location>
        <position position="1"/>
    </location>
</feature>
<comment type="subunit">
    <text evidence="9">Monomer.</text>
</comment>
<dbReference type="Proteomes" id="UP000728032">
    <property type="component" value="Unassembled WGS sequence"/>
</dbReference>
<dbReference type="EMBL" id="OC971709">
    <property type="protein sequence ID" value="CAD7666985.1"/>
    <property type="molecule type" value="Genomic_DNA"/>
</dbReference>
<organism evidence="11">
    <name type="scientific">Oppiella nova</name>
    <dbReference type="NCBI Taxonomy" id="334625"/>
    <lineage>
        <taxon>Eukaryota</taxon>
        <taxon>Metazoa</taxon>
        <taxon>Ecdysozoa</taxon>
        <taxon>Arthropoda</taxon>
        <taxon>Chelicerata</taxon>
        <taxon>Arachnida</taxon>
        <taxon>Acari</taxon>
        <taxon>Acariformes</taxon>
        <taxon>Sarcoptiformes</taxon>
        <taxon>Oribatida</taxon>
        <taxon>Brachypylina</taxon>
        <taxon>Oppioidea</taxon>
        <taxon>Oppiidae</taxon>
        <taxon>Oppiella</taxon>
    </lineage>
</organism>
<evidence type="ECO:0000256" key="2">
    <source>
        <dbReference type="ARBA" id="ARBA00010688"/>
    </source>
</evidence>